<protein>
    <submittedName>
        <fullName evidence="1">Uncharacterized protein</fullName>
    </submittedName>
</protein>
<dbReference type="AlphaFoldDB" id="H2J521"/>
<accession>H2J521</accession>
<sequence>MKPKWLLIIIFLLSLIVFGGSSGFYLGMSYIPVSEIKSPDNSIDLHDGVLYPLYGFRMNVDKFYFGIEGTMNMENNTNSLQISYEGGKVGYIFNIFNKIGVDLGILGGHYTQSFLKVVDGGKTLEDFKNNTAIHYIKLSKDYYILSPSMGMHIYFTKHFGLFLKGAYNFGYSQSGWYFEDDPSLYIVRDSSETNNFLKWYDISVFLEIGSLY</sequence>
<keyword evidence="2" id="KW-1185">Reference proteome</keyword>
<dbReference type="STRING" id="443254.Marpi_1649"/>
<dbReference type="Proteomes" id="UP000007161">
    <property type="component" value="Chromosome"/>
</dbReference>
<dbReference type="HOGENOM" id="CLU_1298536_0_0_0"/>
<organism evidence="1 2">
    <name type="scientific">Marinitoga piezophila (strain DSM 14283 / JCM 11233 / KA3)</name>
    <dbReference type="NCBI Taxonomy" id="443254"/>
    <lineage>
        <taxon>Bacteria</taxon>
        <taxon>Thermotogati</taxon>
        <taxon>Thermotogota</taxon>
        <taxon>Thermotogae</taxon>
        <taxon>Petrotogales</taxon>
        <taxon>Petrotogaceae</taxon>
        <taxon>Marinitoga</taxon>
    </lineage>
</organism>
<evidence type="ECO:0000313" key="2">
    <source>
        <dbReference type="Proteomes" id="UP000007161"/>
    </source>
</evidence>
<reference evidence="1 2" key="1">
    <citation type="journal article" date="2012" name="J. Bacteriol.">
        <title>Complete Genome Sequence of the Thermophilic, Piezophilic, Heterotrophic Bacterium Marinitoga piezophila KA3.</title>
        <authorList>
            <person name="Lucas S."/>
            <person name="Han J."/>
            <person name="Lapidus A."/>
            <person name="Cheng J.F."/>
            <person name="Goodwin L.A."/>
            <person name="Pitluck S."/>
            <person name="Peters L."/>
            <person name="Mikhailova N."/>
            <person name="Teshima H."/>
            <person name="Detter J.C."/>
            <person name="Han C."/>
            <person name="Tapia R."/>
            <person name="Land M."/>
            <person name="Hauser L."/>
            <person name="Kyrpides N.C."/>
            <person name="Ivanova N."/>
            <person name="Pagani I."/>
            <person name="Vannier P."/>
            <person name="Oger P."/>
            <person name="Bartlett D.H."/>
            <person name="Noll K.M."/>
            <person name="Woyke T."/>
            <person name="Jebbar M."/>
        </authorList>
    </citation>
    <scope>NUCLEOTIDE SEQUENCE [LARGE SCALE GENOMIC DNA]</scope>
    <source>
        <strain evidence="2">DSM 14283 / JCM 11233 / KA3</strain>
    </source>
</reference>
<dbReference type="EMBL" id="CP003257">
    <property type="protein sequence ID" value="AEX86038.1"/>
    <property type="molecule type" value="Genomic_DNA"/>
</dbReference>
<name>H2J521_MARPK</name>
<reference evidence="2" key="2">
    <citation type="submission" date="2012-01" db="EMBL/GenBank/DDBJ databases">
        <title>Complete sequence of chromosome of Marinitoga piezophila KA3.</title>
        <authorList>
            <person name="Lucas S."/>
            <person name="Han J."/>
            <person name="Lapidus A."/>
            <person name="Cheng J.-F."/>
            <person name="Goodwin L."/>
            <person name="Pitluck S."/>
            <person name="Peters L."/>
            <person name="Mikhailova N."/>
            <person name="Teshima H."/>
            <person name="Detter J.C."/>
            <person name="Han C."/>
            <person name="Tapia R."/>
            <person name="Land M."/>
            <person name="Hauser L."/>
            <person name="Kyrpides N."/>
            <person name="Ivanova N."/>
            <person name="Pagani I."/>
            <person name="Jebbar M."/>
            <person name="Vannier P."/>
            <person name="Oger P."/>
            <person name="Cario A."/>
            <person name="Bartlett D."/>
            <person name="Noll K.M."/>
            <person name="Woyke T."/>
        </authorList>
    </citation>
    <scope>NUCLEOTIDE SEQUENCE [LARGE SCALE GENOMIC DNA]</scope>
    <source>
        <strain evidence="2">DSM 14283 / JCM 11233 / KA3</strain>
    </source>
</reference>
<gene>
    <name evidence="1" type="ordered locus">Marpi_1649</name>
</gene>
<evidence type="ECO:0000313" key="1">
    <source>
        <dbReference type="EMBL" id="AEX86038.1"/>
    </source>
</evidence>
<dbReference type="KEGG" id="mpz:Marpi_1649"/>
<proteinExistence type="predicted"/>
<dbReference type="RefSeq" id="WP_014297109.1">
    <property type="nucleotide sequence ID" value="NC_016751.1"/>
</dbReference>